<accession>A0A918JPA6</accession>
<dbReference type="PANTHER" id="PTHR37944">
    <property type="entry name" value="PORIN B"/>
    <property type="match status" value="1"/>
</dbReference>
<dbReference type="InterPro" id="IPR052932">
    <property type="entry name" value="OprB_Porin"/>
</dbReference>
<dbReference type="GO" id="GO:0015288">
    <property type="term" value="F:porin activity"/>
    <property type="evidence" value="ECO:0007669"/>
    <property type="project" value="InterPro"/>
</dbReference>
<keyword evidence="2" id="KW-0732">Signal</keyword>
<dbReference type="Pfam" id="PF04966">
    <property type="entry name" value="OprB"/>
    <property type="match status" value="2"/>
</dbReference>
<name>A0A918JPA6_9ALTE</name>
<dbReference type="RefSeq" id="WP_189406961.1">
    <property type="nucleotide sequence ID" value="NZ_BMXP01000006.1"/>
</dbReference>
<comment type="similarity">
    <text evidence="1 2">Belongs to the OprB family.</text>
</comment>
<reference evidence="3" key="1">
    <citation type="journal article" date="2014" name="Int. J. Syst. Evol. Microbiol.">
        <title>Complete genome sequence of Corynebacterium casei LMG S-19264T (=DSM 44701T), isolated from a smear-ripened cheese.</title>
        <authorList>
            <consortium name="US DOE Joint Genome Institute (JGI-PGF)"/>
            <person name="Walter F."/>
            <person name="Albersmeier A."/>
            <person name="Kalinowski J."/>
            <person name="Ruckert C."/>
        </authorList>
    </citation>
    <scope>NUCLEOTIDE SEQUENCE</scope>
    <source>
        <strain evidence="3">KCTC 22164</strain>
    </source>
</reference>
<evidence type="ECO:0008006" key="5">
    <source>
        <dbReference type="Google" id="ProtNLM"/>
    </source>
</evidence>
<evidence type="ECO:0000313" key="4">
    <source>
        <dbReference type="Proteomes" id="UP000631300"/>
    </source>
</evidence>
<sequence>MQKQLAVTALLLPFAVQATDKPPSYSAFVTTDGSKPFTTEKTPEASLRSYAGVALRYSLSDNWQAYGSVHTLQGDNGAEITQDIQVYSNIDAGAFTGIYDAWLEGSFHDGAARIKLGQFDANSEFAVPEYASDFIHSSMGFSPTITFLPTYPSPTIGASAHAAMGEVSVSLGLFSDEDNRFEQVFSIGELTWDTSLAAITLGAWQFDGDVQQEATGLSDTQTFGTYLVAEGALPVSGSILSAPRWFAQVGWAEHQFNPVRLHLGAGISTTSLMHNPNHSAGLAITHVEVAADYYPGQASVADSETTIELFYQYQLSEQVAIKPDVQLIFSPAFAPGHDRTLVATLRLDIQI</sequence>
<gene>
    <name evidence="3" type="ORF">GCM10007391_25390</name>
</gene>
<reference evidence="3" key="2">
    <citation type="submission" date="2020-09" db="EMBL/GenBank/DDBJ databases">
        <authorList>
            <person name="Sun Q."/>
            <person name="Kim S."/>
        </authorList>
    </citation>
    <scope>NUCLEOTIDE SEQUENCE</scope>
    <source>
        <strain evidence="3">KCTC 22164</strain>
    </source>
</reference>
<keyword evidence="4" id="KW-1185">Reference proteome</keyword>
<dbReference type="InterPro" id="IPR007049">
    <property type="entry name" value="Carb-sel_porin_OprB"/>
</dbReference>
<dbReference type="PANTHER" id="PTHR37944:SF1">
    <property type="entry name" value="PORIN B"/>
    <property type="match status" value="1"/>
</dbReference>
<dbReference type="InterPro" id="IPR038673">
    <property type="entry name" value="OprB_sf"/>
</dbReference>
<protein>
    <recommendedName>
        <fullName evidence="5">Porin</fullName>
    </recommendedName>
</protein>
<dbReference type="AlphaFoldDB" id="A0A918JPA6"/>
<dbReference type="GO" id="GO:0016020">
    <property type="term" value="C:membrane"/>
    <property type="evidence" value="ECO:0007669"/>
    <property type="project" value="InterPro"/>
</dbReference>
<evidence type="ECO:0000313" key="3">
    <source>
        <dbReference type="EMBL" id="GGW89969.1"/>
    </source>
</evidence>
<feature type="signal peptide" evidence="2">
    <location>
        <begin position="1"/>
        <end position="18"/>
    </location>
</feature>
<feature type="chain" id="PRO_5038169288" description="Porin" evidence="2">
    <location>
        <begin position="19"/>
        <end position="351"/>
    </location>
</feature>
<comment type="caution">
    <text evidence="3">The sequence shown here is derived from an EMBL/GenBank/DDBJ whole genome shotgun (WGS) entry which is preliminary data.</text>
</comment>
<dbReference type="GO" id="GO:0008643">
    <property type="term" value="P:carbohydrate transport"/>
    <property type="evidence" value="ECO:0007669"/>
    <property type="project" value="InterPro"/>
</dbReference>
<evidence type="ECO:0000256" key="2">
    <source>
        <dbReference type="RuleBase" id="RU363072"/>
    </source>
</evidence>
<evidence type="ECO:0000256" key="1">
    <source>
        <dbReference type="ARBA" id="ARBA00008769"/>
    </source>
</evidence>
<proteinExistence type="inferred from homology"/>
<dbReference type="Proteomes" id="UP000631300">
    <property type="component" value="Unassembled WGS sequence"/>
</dbReference>
<dbReference type="EMBL" id="BMXP01000006">
    <property type="protein sequence ID" value="GGW89969.1"/>
    <property type="molecule type" value="Genomic_DNA"/>
</dbReference>
<organism evidence="3 4">
    <name type="scientific">Alteromonas halophila</name>
    <dbReference type="NCBI Taxonomy" id="516698"/>
    <lineage>
        <taxon>Bacteria</taxon>
        <taxon>Pseudomonadati</taxon>
        <taxon>Pseudomonadota</taxon>
        <taxon>Gammaproteobacteria</taxon>
        <taxon>Alteromonadales</taxon>
        <taxon>Alteromonadaceae</taxon>
        <taxon>Alteromonas/Salinimonas group</taxon>
        <taxon>Alteromonas</taxon>
    </lineage>
</organism>
<dbReference type="Gene3D" id="2.40.160.180">
    <property type="entry name" value="Carbohydrate-selective porin OprB"/>
    <property type="match status" value="1"/>
</dbReference>